<dbReference type="Pfam" id="PF20478">
    <property type="entry name" value="P2RX7_C"/>
    <property type="match status" value="1"/>
</dbReference>
<reference evidence="1" key="1">
    <citation type="submission" date="2020-04" db="EMBL/GenBank/DDBJ databases">
        <authorList>
            <person name="Alioto T."/>
            <person name="Alioto T."/>
            <person name="Gomez Garrido J."/>
        </authorList>
    </citation>
    <scope>NUCLEOTIDE SEQUENCE</scope>
    <source>
        <strain evidence="1">A484AB</strain>
    </source>
</reference>
<evidence type="ECO:0000313" key="2">
    <source>
        <dbReference type="Proteomes" id="UP001152795"/>
    </source>
</evidence>
<sequence length="270" mass="30258">MSDSDSDSDLNVSRYDPEDNLNMYGSPVYTEQPENNDIIDEEQPGPSNVVLDRPNRRSQFCSCKNTCSKGSGRKKRGCPCRNDGLRCADMCKCGTKKASCKNKDCASGEADPQNANAGRNAFERHQIAVEEAKQQITKFIGTLDEGQKDRVLLELLSNGKGSLDYAKNIVEFGGIVPSLPPTKPSWCTCGVCRPMPTEEENKCCGKIRCVTSFVTFQNTCTDRDVLVMAIRGRCDIRAEEPEYSTNSFRKAAYRQYILWRYKKLGRGNRR</sequence>
<dbReference type="OrthoDB" id="5960301at2759"/>
<accession>A0A6S7HIF5</accession>
<dbReference type="Proteomes" id="UP001152795">
    <property type="component" value="Unassembled WGS sequence"/>
</dbReference>
<proteinExistence type="predicted"/>
<dbReference type="AlphaFoldDB" id="A0A6S7HIF5"/>
<dbReference type="InterPro" id="IPR046815">
    <property type="entry name" value="P2RX7_C"/>
</dbReference>
<organism evidence="1 2">
    <name type="scientific">Paramuricea clavata</name>
    <name type="common">Red gorgonian</name>
    <name type="synonym">Violescent sea-whip</name>
    <dbReference type="NCBI Taxonomy" id="317549"/>
    <lineage>
        <taxon>Eukaryota</taxon>
        <taxon>Metazoa</taxon>
        <taxon>Cnidaria</taxon>
        <taxon>Anthozoa</taxon>
        <taxon>Octocorallia</taxon>
        <taxon>Malacalcyonacea</taxon>
        <taxon>Plexauridae</taxon>
        <taxon>Paramuricea</taxon>
    </lineage>
</organism>
<evidence type="ECO:0000313" key="1">
    <source>
        <dbReference type="EMBL" id="CAB4003367.1"/>
    </source>
</evidence>
<dbReference type="PANTHER" id="PTHR36981">
    <property type="entry name" value="ZGC:195170"/>
    <property type="match status" value="1"/>
</dbReference>
<comment type="caution">
    <text evidence="1">The sequence shown here is derived from an EMBL/GenBank/DDBJ whole genome shotgun (WGS) entry which is preliminary data.</text>
</comment>
<name>A0A6S7HIF5_PARCT</name>
<dbReference type="EMBL" id="CACRXK020004611">
    <property type="protein sequence ID" value="CAB4003367.1"/>
    <property type="molecule type" value="Genomic_DNA"/>
</dbReference>
<dbReference type="PANTHER" id="PTHR36981:SF3">
    <property type="entry name" value="UBIQUITIN-LIKE PROTEASE FAMILY PROFILE DOMAIN-CONTAINING PROTEIN"/>
    <property type="match status" value="1"/>
</dbReference>
<gene>
    <name evidence="1" type="ORF">PACLA_8A078925</name>
</gene>
<protein>
    <submittedName>
        <fullName evidence="1">Uncharacterized protein</fullName>
    </submittedName>
</protein>
<keyword evidence="2" id="KW-1185">Reference proteome</keyword>
<feature type="non-terminal residue" evidence="1">
    <location>
        <position position="270"/>
    </location>
</feature>